<dbReference type="InterPro" id="IPR002575">
    <property type="entry name" value="Aminoglycoside_PTrfase"/>
</dbReference>
<name>A0AAI8TSQ8_MYCME</name>
<evidence type="ECO:0000256" key="6">
    <source>
        <dbReference type="ARBA" id="ARBA00023251"/>
    </source>
</evidence>
<feature type="active site" description="Proton acceptor" evidence="7">
    <location>
        <position position="167"/>
    </location>
</feature>
<dbReference type="GO" id="GO:0005524">
    <property type="term" value="F:ATP binding"/>
    <property type="evidence" value="ECO:0007669"/>
    <property type="project" value="UniProtKB-KW"/>
</dbReference>
<evidence type="ECO:0000256" key="2">
    <source>
        <dbReference type="ARBA" id="ARBA00022679"/>
    </source>
</evidence>
<gene>
    <name evidence="10" type="ORF">hbim_01792</name>
</gene>
<evidence type="ECO:0000256" key="7">
    <source>
        <dbReference type="PIRSR" id="PIRSR000706-1"/>
    </source>
</evidence>
<reference evidence="10" key="1">
    <citation type="submission" date="2023-03" db="EMBL/GenBank/DDBJ databases">
        <title>Draft genome sequence of a Mycolicibacterium mageritense strain H4_3_1 isolated from a hybrid biological-inorganic system reactor.</title>
        <authorList>
            <person name="Feng X."/>
            <person name="Kazama D."/>
            <person name="Sato K."/>
            <person name="Kobayashi H."/>
        </authorList>
    </citation>
    <scope>NUCLEOTIDE SEQUENCE</scope>
    <source>
        <strain evidence="10">H4_3_1</strain>
    </source>
</reference>
<keyword evidence="8" id="KW-0460">Magnesium</keyword>
<dbReference type="PIRSF" id="PIRSF000706">
    <property type="entry name" value="Kanamycin_kin"/>
    <property type="match status" value="1"/>
</dbReference>
<feature type="binding site" evidence="8">
    <location>
        <position position="186"/>
    </location>
    <ligand>
        <name>Mg(2+)</name>
        <dbReference type="ChEBI" id="CHEBI:18420"/>
    </ligand>
</feature>
<organism evidence="10 11">
    <name type="scientific">Mycolicibacterium mageritense</name>
    <name type="common">Mycobacterium mageritense</name>
    <dbReference type="NCBI Taxonomy" id="53462"/>
    <lineage>
        <taxon>Bacteria</taxon>
        <taxon>Bacillati</taxon>
        <taxon>Actinomycetota</taxon>
        <taxon>Actinomycetes</taxon>
        <taxon>Mycobacteriales</taxon>
        <taxon>Mycobacteriaceae</taxon>
        <taxon>Mycolicibacterium</taxon>
    </lineage>
</organism>
<dbReference type="GO" id="GO:0016301">
    <property type="term" value="F:kinase activity"/>
    <property type="evidence" value="ECO:0007669"/>
    <property type="project" value="UniProtKB-KW"/>
</dbReference>
<keyword evidence="5" id="KW-0067">ATP-binding</keyword>
<dbReference type="EMBL" id="AP027452">
    <property type="protein sequence ID" value="BDY27862.1"/>
    <property type="molecule type" value="Genomic_DNA"/>
</dbReference>
<evidence type="ECO:0000256" key="5">
    <source>
        <dbReference type="ARBA" id="ARBA00022840"/>
    </source>
</evidence>
<protein>
    <recommendedName>
        <fullName evidence="9">Aminoglycoside phosphotransferase domain-containing protein</fullName>
    </recommendedName>
</protein>
<dbReference type="CDD" id="cd05150">
    <property type="entry name" value="APH"/>
    <property type="match status" value="1"/>
</dbReference>
<dbReference type="InterPro" id="IPR024165">
    <property type="entry name" value="Kan/Strep_kinase"/>
</dbReference>
<dbReference type="Gene3D" id="3.90.1200.10">
    <property type="match status" value="1"/>
</dbReference>
<evidence type="ECO:0000256" key="3">
    <source>
        <dbReference type="ARBA" id="ARBA00022741"/>
    </source>
</evidence>
<feature type="domain" description="Aminoglycoside phosphotransferase" evidence="9">
    <location>
        <begin position="35"/>
        <end position="232"/>
    </location>
</feature>
<evidence type="ECO:0000256" key="4">
    <source>
        <dbReference type="ARBA" id="ARBA00022777"/>
    </source>
</evidence>
<keyword evidence="6" id="KW-0046">Antibiotic resistance</keyword>
<sequence>MTIPADTVAVPGIVTDIAAGRPVKAVWDNEVGGHTFQLGSGAEREFVKVALPHPSVNLTAEADKLAWAGSYLTVPRVLGIGRDGALTWLHTAGLPGRSAVDPQWVARPHAAVTAIGKGLRALHDRLPVEDCPYDWSVRKRLAGLDEAARRALPAAPPVDRLVVCHGDACAPNTLIADDGQWCGHVDFGDLGVADRWADLAVASLSLEWNYPGDWADVFFTAYGAAPDPARIDYYRQLWNAED</sequence>
<evidence type="ECO:0000313" key="11">
    <source>
        <dbReference type="Proteomes" id="UP001241092"/>
    </source>
</evidence>
<dbReference type="Proteomes" id="UP001241092">
    <property type="component" value="Chromosome"/>
</dbReference>
<accession>A0AAI8TSQ8</accession>
<evidence type="ECO:0000259" key="9">
    <source>
        <dbReference type="Pfam" id="PF01636"/>
    </source>
</evidence>
<dbReference type="GO" id="GO:0046677">
    <property type="term" value="P:response to antibiotic"/>
    <property type="evidence" value="ECO:0007669"/>
    <property type="project" value="UniProtKB-KW"/>
</dbReference>
<comment type="similarity">
    <text evidence="1">Belongs to the aminoglycoside phosphotransferase family.</text>
</comment>
<keyword evidence="4" id="KW-0418">Kinase</keyword>
<keyword evidence="3" id="KW-0547">Nucleotide-binding</keyword>
<keyword evidence="2" id="KW-0808">Transferase</keyword>
<evidence type="ECO:0000256" key="8">
    <source>
        <dbReference type="PIRSR" id="PIRSR000706-2"/>
    </source>
</evidence>
<feature type="binding site" evidence="8">
    <location>
        <position position="172"/>
    </location>
    <ligand>
        <name>Mg(2+)</name>
        <dbReference type="ChEBI" id="CHEBI:18420"/>
    </ligand>
</feature>
<dbReference type="Gene3D" id="3.30.200.20">
    <property type="entry name" value="Phosphorylase Kinase, domain 1"/>
    <property type="match status" value="1"/>
</dbReference>
<evidence type="ECO:0000256" key="1">
    <source>
        <dbReference type="ARBA" id="ARBA00006219"/>
    </source>
</evidence>
<keyword evidence="8" id="KW-0479">Metal-binding</keyword>
<dbReference type="AlphaFoldDB" id="A0AAI8TSQ8"/>
<dbReference type="GO" id="GO:0016773">
    <property type="term" value="F:phosphotransferase activity, alcohol group as acceptor"/>
    <property type="evidence" value="ECO:0007669"/>
    <property type="project" value="InterPro"/>
</dbReference>
<dbReference type="GO" id="GO:0046872">
    <property type="term" value="F:metal ion binding"/>
    <property type="evidence" value="ECO:0007669"/>
    <property type="project" value="UniProtKB-KW"/>
</dbReference>
<dbReference type="RefSeq" id="WP_276824126.1">
    <property type="nucleotide sequence ID" value="NZ_AP027452.1"/>
</dbReference>
<evidence type="ECO:0000313" key="10">
    <source>
        <dbReference type="EMBL" id="BDY27862.1"/>
    </source>
</evidence>
<dbReference type="SUPFAM" id="SSF56112">
    <property type="entry name" value="Protein kinase-like (PK-like)"/>
    <property type="match status" value="1"/>
</dbReference>
<proteinExistence type="inferred from homology"/>
<dbReference type="InterPro" id="IPR011009">
    <property type="entry name" value="Kinase-like_dom_sf"/>
</dbReference>
<dbReference type="Pfam" id="PF01636">
    <property type="entry name" value="APH"/>
    <property type="match status" value="1"/>
</dbReference>